<dbReference type="Proteomes" id="UP000595437">
    <property type="component" value="Chromosome 7"/>
</dbReference>
<name>A0A7T8HI56_CALRO</name>
<sequence>MMPSIRMPCIAQPWQSSLFARMITWWAYGGVPMLHWSQLPALSPSLRSPLWLGE</sequence>
<keyword evidence="2" id="KW-1185">Reference proteome</keyword>
<proteinExistence type="predicted"/>
<evidence type="ECO:0000313" key="1">
    <source>
        <dbReference type="EMBL" id="QQP50524.1"/>
    </source>
</evidence>
<organism evidence="1 2">
    <name type="scientific">Caligus rogercresseyi</name>
    <name type="common">Sea louse</name>
    <dbReference type="NCBI Taxonomy" id="217165"/>
    <lineage>
        <taxon>Eukaryota</taxon>
        <taxon>Metazoa</taxon>
        <taxon>Ecdysozoa</taxon>
        <taxon>Arthropoda</taxon>
        <taxon>Crustacea</taxon>
        <taxon>Multicrustacea</taxon>
        <taxon>Hexanauplia</taxon>
        <taxon>Copepoda</taxon>
        <taxon>Siphonostomatoida</taxon>
        <taxon>Caligidae</taxon>
        <taxon>Caligus</taxon>
    </lineage>
</organism>
<evidence type="ECO:0000313" key="2">
    <source>
        <dbReference type="Proteomes" id="UP000595437"/>
    </source>
</evidence>
<dbReference type="AlphaFoldDB" id="A0A7T8HI56"/>
<gene>
    <name evidence="1" type="ORF">FKW44_011548</name>
</gene>
<reference evidence="2" key="1">
    <citation type="submission" date="2021-01" db="EMBL/GenBank/DDBJ databases">
        <title>Caligus Genome Assembly.</title>
        <authorList>
            <person name="Gallardo-Escarate C."/>
        </authorList>
    </citation>
    <scope>NUCLEOTIDE SEQUENCE [LARGE SCALE GENOMIC DNA]</scope>
</reference>
<dbReference type="EMBL" id="CP045896">
    <property type="protein sequence ID" value="QQP50524.1"/>
    <property type="molecule type" value="Genomic_DNA"/>
</dbReference>
<protein>
    <submittedName>
        <fullName evidence="1">Uncharacterized protein</fullName>
    </submittedName>
</protein>
<accession>A0A7T8HI56</accession>